<dbReference type="SUPFAM" id="SSF49363">
    <property type="entry name" value="Purple acid phosphatase, N-terminal domain"/>
    <property type="match status" value="1"/>
</dbReference>
<evidence type="ECO:0000313" key="5">
    <source>
        <dbReference type="Proteomes" id="UP000008457"/>
    </source>
</evidence>
<dbReference type="HOGENOM" id="CLU_359328_0_0_9"/>
<dbReference type="Proteomes" id="UP000008457">
    <property type="component" value="Chromosome"/>
</dbReference>
<evidence type="ECO:0000256" key="1">
    <source>
        <dbReference type="ARBA" id="ARBA00022729"/>
    </source>
</evidence>
<dbReference type="Gene3D" id="3.40.50.12090">
    <property type="match status" value="1"/>
</dbReference>
<dbReference type="InterPro" id="IPR008963">
    <property type="entry name" value="Purple_acid_Pase-like_N"/>
</dbReference>
<feature type="domain" description="Purple acid phosphatase N-terminal" evidence="3">
    <location>
        <begin position="50"/>
        <end position="159"/>
    </location>
</feature>
<protein>
    <submittedName>
        <fullName evidence="4">Metallophosphoesterase</fullName>
    </submittedName>
</protein>
<dbReference type="RefSeq" id="WP_013781341.1">
    <property type="nucleotide sequence ID" value="NC_015520.1"/>
</dbReference>
<gene>
    <name evidence="4" type="ordered locus">Mahau_1732</name>
</gene>
<feature type="domain" description="Calcineurin-like phosphoesterase" evidence="2">
    <location>
        <begin position="171"/>
        <end position="369"/>
    </location>
</feature>
<dbReference type="InterPro" id="IPR004843">
    <property type="entry name" value="Calcineurin-like_PHP"/>
</dbReference>
<proteinExistence type="predicted"/>
<dbReference type="InterPro" id="IPR007253">
    <property type="entry name" value="Cell_wall-bd_2"/>
</dbReference>
<dbReference type="KEGG" id="mas:Mahau_1732"/>
<evidence type="ECO:0000259" key="2">
    <source>
        <dbReference type="Pfam" id="PF00149"/>
    </source>
</evidence>
<sequence length="917" mass="99263">MSKRFGMKKLCAGSLLLLLAILVMISGITTSAMLKTALASGDEIPAAKLPQQIGLAMTDDPQTSISINWTTIDTTLTDAQVKVWEKNAEESTAVTYEASIEKRTVVESIIKDENGQVITEKNFYSATLDELKPNTEYSYRLVAYDGETKITGEVRNFKTAPASEDPYTFIYVADPQVSGFHAKAWNANLDIAKEMFPDARFIYIAGDLTDKTPNEGQWEGFFNQPGNEQYNDKYSGSWISELPVAATMGNHDGGPNKDGADGMASHYTWLSQIDGIPVTYAFDYGAARFIILNTEYRADEDLEKQIAFLRQEVAEAKDEGKWTIVGMHKTPYSGGDHMDDADVKLLRQRLAPVFVELDVDMVLQGHDHVLSRGLVKLNGYKADVTEKIGDRTYSAKAPGHAPLYYVANCGSTLKFYSPLKDNDWISEYDPVAPDYGFLDIDSAMPVGHALNPLGPSTDDEQEEANPNFYRAPTFVAVTVSEDSVKFDTYMTGFDSEANTVVKDTFLYDSFTLNKADVDVSLAPDKDSISADSNGTVELSIAAKDETGEDIDLSNAAITYQSYNDDVLKVAADGTVTAQNRPADDVTVNIWAEVNDGVNTYISNILPIKVDVVPPARISGQDRFETAVAAAKKYYPLTSTVILAANTNDFADGLAANMLAGTLEAPILLTNTDEIPAAVDKYMMHAGVKNVYLLGGPTVISEDIEKELVDKKYTVTRIYGDNREATAAAIANKAEELGGQLKDTAIVVNGYAPADALAAGPAVSDGMPLLMVNRNSIPVSTRNILNESVIKNIIIVGGTGVVSPVVADELEELVSGTVVRAGGIDRIATSIALAERLKLPNAVMVGYNGLADAVAAGYVGSIEKSAVLYTQQEQLDKNADAYLDSIINEDSRVMIMGGTGVVDNSVEGYIRNKIMPSK</sequence>
<dbReference type="AlphaFoldDB" id="F4A079"/>
<keyword evidence="1" id="KW-0732">Signal</keyword>
<dbReference type="Pfam" id="PF00149">
    <property type="entry name" value="Metallophos"/>
    <property type="match status" value="1"/>
</dbReference>
<reference evidence="5" key="1">
    <citation type="submission" date="2010-11" db="EMBL/GenBank/DDBJ databases">
        <title>The complete genome of Mahella australiensis DSM 15567.</title>
        <authorList>
            <consortium name="US DOE Joint Genome Institute (JGI-PGF)"/>
            <person name="Lucas S."/>
            <person name="Copeland A."/>
            <person name="Lapidus A."/>
            <person name="Bruce D."/>
            <person name="Goodwin L."/>
            <person name="Pitluck S."/>
            <person name="Kyrpides N."/>
            <person name="Mavromatis K."/>
            <person name="Pagani I."/>
            <person name="Ivanova N."/>
            <person name="Teshima H."/>
            <person name="Brettin T."/>
            <person name="Detter J.C."/>
            <person name="Han C."/>
            <person name="Tapia R."/>
            <person name="Land M."/>
            <person name="Hauser L."/>
            <person name="Markowitz V."/>
            <person name="Cheng J.-F."/>
            <person name="Hugenholtz P."/>
            <person name="Woyke T."/>
            <person name="Wu D."/>
            <person name="Spring S."/>
            <person name="Pukall R."/>
            <person name="Steenblock K."/>
            <person name="Schneider S."/>
            <person name="Klenk H.-P."/>
            <person name="Eisen J.A."/>
        </authorList>
    </citation>
    <scope>NUCLEOTIDE SEQUENCE [LARGE SCALE GENOMIC DNA]</scope>
    <source>
        <strain evidence="5">DSM 15567 / CIP 107919 / 50-1 BON</strain>
    </source>
</reference>
<dbReference type="Gene3D" id="3.60.21.10">
    <property type="match status" value="1"/>
</dbReference>
<reference evidence="4 5" key="2">
    <citation type="journal article" date="2011" name="Stand. Genomic Sci.">
        <title>Complete genome sequence of Mahella australiensis type strain (50-1 BON).</title>
        <authorList>
            <person name="Sikorski J."/>
            <person name="Teshima H."/>
            <person name="Nolan M."/>
            <person name="Lucas S."/>
            <person name="Hammon N."/>
            <person name="Deshpande S."/>
            <person name="Cheng J.F."/>
            <person name="Pitluck S."/>
            <person name="Liolios K."/>
            <person name="Pagani I."/>
            <person name="Ivanova N."/>
            <person name="Huntemann M."/>
            <person name="Mavromatis K."/>
            <person name="Ovchinikova G."/>
            <person name="Pati A."/>
            <person name="Tapia R."/>
            <person name="Han C."/>
            <person name="Goodwin L."/>
            <person name="Chen A."/>
            <person name="Palaniappan K."/>
            <person name="Land M."/>
            <person name="Hauser L."/>
            <person name="Ngatchou-Djao O.D."/>
            <person name="Rohde M."/>
            <person name="Pukall R."/>
            <person name="Spring S."/>
            <person name="Abt B."/>
            <person name="Goker M."/>
            <person name="Detter J.C."/>
            <person name="Woyke T."/>
            <person name="Bristow J."/>
            <person name="Markowitz V."/>
            <person name="Hugenholtz P."/>
            <person name="Eisen J.A."/>
            <person name="Kyrpides N.C."/>
            <person name="Klenk H.P."/>
            <person name="Lapidus A."/>
        </authorList>
    </citation>
    <scope>NUCLEOTIDE SEQUENCE [LARGE SCALE GENOMIC DNA]</scope>
    <source>
        <strain evidence="5">DSM 15567 / CIP 107919 / 50-1 BON</strain>
    </source>
</reference>
<dbReference type="SUPFAM" id="SSF56300">
    <property type="entry name" value="Metallo-dependent phosphatases"/>
    <property type="match status" value="1"/>
</dbReference>
<dbReference type="InterPro" id="IPR029052">
    <property type="entry name" value="Metallo-depent_PP-like"/>
</dbReference>
<evidence type="ECO:0000259" key="3">
    <source>
        <dbReference type="Pfam" id="PF16656"/>
    </source>
</evidence>
<keyword evidence="5" id="KW-1185">Reference proteome</keyword>
<evidence type="ECO:0000313" key="4">
    <source>
        <dbReference type="EMBL" id="AEE96913.1"/>
    </source>
</evidence>
<dbReference type="EMBL" id="CP002360">
    <property type="protein sequence ID" value="AEE96913.1"/>
    <property type="molecule type" value="Genomic_DNA"/>
</dbReference>
<name>F4A079_MAHA5</name>
<dbReference type="InterPro" id="IPR015914">
    <property type="entry name" value="PAPs_N"/>
</dbReference>
<dbReference type="InterPro" id="IPR051922">
    <property type="entry name" value="Bact_Sporulation_Assoc"/>
</dbReference>
<dbReference type="PANTHER" id="PTHR30032:SF8">
    <property type="entry name" value="GERMINATION-SPECIFIC N-ACETYLMURAMOYL-L-ALANINE AMIDASE"/>
    <property type="match status" value="1"/>
</dbReference>
<organism evidence="4 5">
    <name type="scientific">Mahella australiensis (strain DSM 15567 / CIP 107919 / 50-1 BON)</name>
    <dbReference type="NCBI Taxonomy" id="697281"/>
    <lineage>
        <taxon>Bacteria</taxon>
        <taxon>Bacillati</taxon>
        <taxon>Bacillota</taxon>
        <taxon>Clostridia</taxon>
        <taxon>Thermoanaerobacterales</taxon>
        <taxon>Thermoanaerobacterales Family IV. Incertae Sedis</taxon>
        <taxon>Mahella</taxon>
    </lineage>
</organism>
<accession>F4A079</accession>
<dbReference type="Pfam" id="PF04122">
    <property type="entry name" value="CW_binding_2"/>
    <property type="match status" value="3"/>
</dbReference>
<dbReference type="GO" id="GO:0046872">
    <property type="term" value="F:metal ion binding"/>
    <property type="evidence" value="ECO:0007669"/>
    <property type="project" value="InterPro"/>
</dbReference>
<dbReference type="PANTHER" id="PTHR30032">
    <property type="entry name" value="N-ACETYLMURAMOYL-L-ALANINE AMIDASE-RELATED"/>
    <property type="match status" value="1"/>
</dbReference>
<dbReference type="CDD" id="cd00063">
    <property type="entry name" value="FN3"/>
    <property type="match status" value="1"/>
</dbReference>
<dbReference type="OrthoDB" id="9809781at2"/>
<dbReference type="STRING" id="697281.Mahau_1732"/>
<dbReference type="Pfam" id="PF16656">
    <property type="entry name" value="Pur_ac_phosph_N"/>
    <property type="match status" value="1"/>
</dbReference>
<dbReference type="eggNOG" id="COG1409">
    <property type="taxonomic scope" value="Bacteria"/>
</dbReference>
<dbReference type="GO" id="GO:0003993">
    <property type="term" value="F:acid phosphatase activity"/>
    <property type="evidence" value="ECO:0007669"/>
    <property type="project" value="InterPro"/>
</dbReference>
<dbReference type="InterPro" id="IPR003961">
    <property type="entry name" value="FN3_dom"/>
</dbReference>
<dbReference type="Gene3D" id="2.60.40.380">
    <property type="entry name" value="Purple acid phosphatase-like, N-terminal"/>
    <property type="match status" value="1"/>
</dbReference>